<keyword evidence="20" id="KW-1185">Reference proteome</keyword>
<feature type="domain" description="Helicase C-terminal" evidence="17">
    <location>
        <begin position="355"/>
        <end position="503"/>
    </location>
</feature>
<evidence type="ECO:0000256" key="4">
    <source>
        <dbReference type="ARBA" id="ARBA00022741"/>
    </source>
</evidence>
<feature type="compositionally biased region" description="Basic and acidic residues" evidence="14">
    <location>
        <begin position="548"/>
        <end position="557"/>
    </location>
</feature>
<evidence type="ECO:0000259" key="17">
    <source>
        <dbReference type="PROSITE" id="PS51194"/>
    </source>
</evidence>
<evidence type="ECO:0000256" key="9">
    <source>
        <dbReference type="ARBA" id="ARBA00023242"/>
    </source>
</evidence>
<evidence type="ECO:0000259" key="18">
    <source>
        <dbReference type="PROSITE" id="PS51195"/>
    </source>
</evidence>
<comment type="subcellular location">
    <subcellularLocation>
        <location evidence="1">Nucleus</location>
    </subcellularLocation>
</comment>
<dbReference type="GO" id="GO:0016787">
    <property type="term" value="F:hydrolase activity"/>
    <property type="evidence" value="ECO:0007669"/>
    <property type="project" value="UniProtKB-KW"/>
</dbReference>
<feature type="domain" description="Helicase ATP-binding" evidence="15">
    <location>
        <begin position="151"/>
        <end position="330"/>
    </location>
</feature>
<proteinExistence type="inferred from homology"/>
<feature type="compositionally biased region" description="Acidic residues" evidence="14">
    <location>
        <begin position="84"/>
        <end position="94"/>
    </location>
</feature>
<feature type="region of interest" description="Disordered" evidence="14">
    <location>
        <begin position="26"/>
        <end position="110"/>
    </location>
</feature>
<dbReference type="PROSITE" id="PS51193">
    <property type="entry name" value="HELICASE_ATP_BIND_2"/>
    <property type="match status" value="1"/>
</dbReference>
<evidence type="ECO:0000256" key="10">
    <source>
        <dbReference type="ARBA" id="ARBA00024355"/>
    </source>
</evidence>
<dbReference type="GO" id="GO:0003723">
    <property type="term" value="F:RNA binding"/>
    <property type="evidence" value="ECO:0007669"/>
    <property type="project" value="UniProtKB-KW"/>
</dbReference>
<dbReference type="PROSITE" id="PS00039">
    <property type="entry name" value="DEAD_ATP_HELICASE"/>
    <property type="match status" value="1"/>
</dbReference>
<dbReference type="InterPro" id="IPR044764">
    <property type="entry name" value="DDX52/Rok1_DEADc"/>
</dbReference>
<dbReference type="OrthoDB" id="360161at2759"/>
<dbReference type="SMART" id="SM00487">
    <property type="entry name" value="DEXDc"/>
    <property type="match status" value="1"/>
</dbReference>
<dbReference type="Proteomes" id="UP000193067">
    <property type="component" value="Unassembled WGS sequence"/>
</dbReference>
<dbReference type="Pfam" id="PF00271">
    <property type="entry name" value="Helicase_C"/>
    <property type="match status" value="1"/>
</dbReference>
<evidence type="ECO:0000256" key="14">
    <source>
        <dbReference type="SAM" id="MobiDB-lite"/>
    </source>
</evidence>
<keyword evidence="9" id="KW-0539">Nucleus</keyword>
<evidence type="ECO:0000259" key="16">
    <source>
        <dbReference type="PROSITE" id="PS51193"/>
    </source>
</evidence>
<dbReference type="InterPro" id="IPR000629">
    <property type="entry name" value="RNA-helicase_DEAD-box_CS"/>
</dbReference>
<dbReference type="PANTHER" id="PTHR47959">
    <property type="entry name" value="ATP-DEPENDENT RNA HELICASE RHLE-RELATED"/>
    <property type="match status" value="1"/>
</dbReference>
<keyword evidence="3" id="KW-0690">Ribosome biogenesis</keyword>
<dbReference type="AlphaFoldDB" id="A0A1Y2IXE2"/>
<evidence type="ECO:0000256" key="3">
    <source>
        <dbReference type="ARBA" id="ARBA00022517"/>
    </source>
</evidence>
<dbReference type="GO" id="GO:0005524">
    <property type="term" value="F:ATP binding"/>
    <property type="evidence" value="ECO:0007669"/>
    <property type="project" value="UniProtKB-KW"/>
</dbReference>
<dbReference type="Gene3D" id="3.40.50.300">
    <property type="entry name" value="P-loop containing nucleotide triphosphate hydrolases"/>
    <property type="match status" value="2"/>
</dbReference>
<organism evidence="19 20">
    <name type="scientific">Trametes coccinea (strain BRFM310)</name>
    <name type="common">Pycnoporus coccineus</name>
    <dbReference type="NCBI Taxonomy" id="1353009"/>
    <lineage>
        <taxon>Eukaryota</taxon>
        <taxon>Fungi</taxon>
        <taxon>Dikarya</taxon>
        <taxon>Basidiomycota</taxon>
        <taxon>Agaricomycotina</taxon>
        <taxon>Agaricomycetes</taxon>
        <taxon>Polyporales</taxon>
        <taxon>Polyporaceae</taxon>
        <taxon>Trametes</taxon>
    </lineage>
</organism>
<keyword evidence="4 13" id="KW-0547">Nucleotide-binding</keyword>
<gene>
    <name evidence="19" type="ORF">PYCCODRAFT_1384808</name>
</gene>
<keyword evidence="7 13" id="KW-0067">ATP-binding</keyword>
<dbReference type="PROSITE" id="PS51195">
    <property type="entry name" value="Q_MOTIF"/>
    <property type="match status" value="1"/>
</dbReference>
<dbReference type="SMART" id="SM00490">
    <property type="entry name" value="HELICc"/>
    <property type="match status" value="1"/>
</dbReference>
<comment type="similarity">
    <text evidence="10">Belongs to the DEAD box helicase family. DDX52/ROK1 subfamily.</text>
</comment>
<dbReference type="STRING" id="1353009.A0A1Y2IXE2"/>
<sequence length="572" mass="63345">MEAFHLLSRGGVKFDKKKFKNDVELFNGKKAKEPKASTSSHAADSELPPELNFFKYAEGGAPKRKQSAADGESDPKGKKRKVDEDEGEDQDQQADDPPMPRHRVTTKGSNVPEHVETFEALRERYQLSNHLLSNLAEHGYKRPTGIQSYGIPILMEHRDLAAISPTGTGKTLSYLLPVMSALGAPAASSKSDTGTGVRALILAPTRELAHQIHNECLKLAQGRKWRIVLFSKATAATLKDKQVRDKVDLIISTPLRLVASLQAGHLELNNVRHIVLDEADRMLDAEFLEQVQEVIAACTHPDVQKAVFSATLPANAEKVAMSMLRNPIRVVVGLKDTPLPLIAQSLTYVADDQSKLPTLLQYLSQPYNPPLLIFVSSQPRATSLAEELVINGIPNVDCLHAGMTKKEREDAVSRMRRGESWVMVSTEVMARGMDFKGVREVINYDFPQSVQSYVHRIGRTGRAGREGKAITYFTDLDAPFLKTIANVILQSGSTVPEWILKLPKPSKMKRKQMGKVKRAEAVNNARRIGRMDAIKKREMIAGSKRRKEKEQQRKERLAAASTPSAEGTNGDS</sequence>
<dbReference type="EC" id="3.6.4.13" evidence="2"/>
<evidence type="ECO:0000256" key="13">
    <source>
        <dbReference type="RuleBase" id="RU000492"/>
    </source>
</evidence>
<feature type="domain" description="Helicase ATP-binding" evidence="16">
    <location>
        <begin position="110"/>
        <end position="421"/>
    </location>
</feature>
<evidence type="ECO:0000313" key="19">
    <source>
        <dbReference type="EMBL" id="OSD05778.1"/>
    </source>
</evidence>
<dbReference type="InterPro" id="IPR050079">
    <property type="entry name" value="DEAD_box_RNA_helicase"/>
</dbReference>
<dbReference type="PROSITE" id="PS51192">
    <property type="entry name" value="HELICASE_ATP_BIND_1"/>
    <property type="match status" value="1"/>
</dbReference>
<reference evidence="19 20" key="1">
    <citation type="journal article" date="2015" name="Biotechnol. Biofuels">
        <title>Enhanced degradation of softwood versus hardwood by the white-rot fungus Pycnoporus coccineus.</title>
        <authorList>
            <person name="Couturier M."/>
            <person name="Navarro D."/>
            <person name="Chevret D."/>
            <person name="Henrissat B."/>
            <person name="Piumi F."/>
            <person name="Ruiz-Duenas F.J."/>
            <person name="Martinez A.T."/>
            <person name="Grigoriev I.V."/>
            <person name="Riley R."/>
            <person name="Lipzen A."/>
            <person name="Berrin J.G."/>
            <person name="Master E.R."/>
            <person name="Rosso M.N."/>
        </authorList>
    </citation>
    <scope>NUCLEOTIDE SEQUENCE [LARGE SCALE GENOMIC DNA]</scope>
    <source>
        <strain evidence="19 20">BRFM310</strain>
    </source>
</reference>
<evidence type="ECO:0000256" key="12">
    <source>
        <dbReference type="PROSITE-ProRule" id="PRU00552"/>
    </source>
</evidence>
<evidence type="ECO:0000256" key="2">
    <source>
        <dbReference type="ARBA" id="ARBA00012552"/>
    </source>
</evidence>
<name>A0A1Y2IXE2_TRAC3</name>
<protein>
    <recommendedName>
        <fullName evidence="2">RNA helicase</fullName>
        <ecNumber evidence="2">3.6.4.13</ecNumber>
    </recommendedName>
</protein>
<dbReference type="SUPFAM" id="SSF52540">
    <property type="entry name" value="P-loop containing nucleoside triphosphate hydrolases"/>
    <property type="match status" value="1"/>
</dbReference>
<keyword evidence="6 13" id="KW-0347">Helicase</keyword>
<dbReference type="GO" id="GO:0005634">
    <property type="term" value="C:nucleus"/>
    <property type="evidence" value="ECO:0007669"/>
    <property type="project" value="UniProtKB-SubCell"/>
</dbReference>
<dbReference type="CDD" id="cd18787">
    <property type="entry name" value="SF2_C_DEAD"/>
    <property type="match status" value="1"/>
</dbReference>
<evidence type="ECO:0000256" key="5">
    <source>
        <dbReference type="ARBA" id="ARBA00022801"/>
    </source>
</evidence>
<dbReference type="EMBL" id="KZ084092">
    <property type="protein sequence ID" value="OSD05778.1"/>
    <property type="molecule type" value="Genomic_DNA"/>
</dbReference>
<dbReference type="PANTHER" id="PTHR47959:SF15">
    <property type="entry name" value="RNA HELICASE"/>
    <property type="match status" value="1"/>
</dbReference>
<keyword evidence="8" id="KW-0694">RNA-binding</keyword>
<evidence type="ECO:0000256" key="8">
    <source>
        <dbReference type="ARBA" id="ARBA00022884"/>
    </source>
</evidence>
<dbReference type="InterPro" id="IPR001650">
    <property type="entry name" value="Helicase_C-like"/>
</dbReference>
<feature type="short sequence motif" description="Q motif" evidence="12">
    <location>
        <begin position="120"/>
        <end position="148"/>
    </location>
</feature>
<feature type="domain" description="DEAD-box RNA helicase Q" evidence="18">
    <location>
        <begin position="120"/>
        <end position="148"/>
    </location>
</feature>
<feature type="region of interest" description="Disordered" evidence="14">
    <location>
        <begin position="537"/>
        <end position="572"/>
    </location>
</feature>
<dbReference type="GO" id="GO:0003724">
    <property type="term" value="F:RNA helicase activity"/>
    <property type="evidence" value="ECO:0007669"/>
    <property type="project" value="UniProtKB-EC"/>
</dbReference>
<evidence type="ECO:0000256" key="1">
    <source>
        <dbReference type="ARBA" id="ARBA00004123"/>
    </source>
</evidence>
<evidence type="ECO:0000256" key="11">
    <source>
        <dbReference type="ARBA" id="ARBA00047984"/>
    </source>
</evidence>
<dbReference type="InterPro" id="IPR011545">
    <property type="entry name" value="DEAD/DEAH_box_helicase_dom"/>
</dbReference>
<evidence type="ECO:0000259" key="15">
    <source>
        <dbReference type="PROSITE" id="PS51192"/>
    </source>
</evidence>
<accession>A0A1Y2IXE2</accession>
<comment type="catalytic activity">
    <reaction evidence="11">
        <text>ATP + H2O = ADP + phosphate + H(+)</text>
        <dbReference type="Rhea" id="RHEA:13065"/>
        <dbReference type="ChEBI" id="CHEBI:15377"/>
        <dbReference type="ChEBI" id="CHEBI:15378"/>
        <dbReference type="ChEBI" id="CHEBI:30616"/>
        <dbReference type="ChEBI" id="CHEBI:43474"/>
        <dbReference type="ChEBI" id="CHEBI:456216"/>
        <dbReference type="EC" id="3.6.4.13"/>
    </reaction>
</comment>
<dbReference type="GO" id="GO:0030490">
    <property type="term" value="P:maturation of SSU-rRNA"/>
    <property type="evidence" value="ECO:0007669"/>
    <property type="project" value="InterPro"/>
</dbReference>
<dbReference type="GO" id="GO:0005829">
    <property type="term" value="C:cytosol"/>
    <property type="evidence" value="ECO:0007669"/>
    <property type="project" value="TreeGrafter"/>
</dbReference>
<feature type="compositionally biased region" description="Polar residues" evidence="14">
    <location>
        <begin position="561"/>
        <end position="572"/>
    </location>
</feature>
<evidence type="ECO:0000313" key="20">
    <source>
        <dbReference type="Proteomes" id="UP000193067"/>
    </source>
</evidence>
<evidence type="ECO:0000256" key="7">
    <source>
        <dbReference type="ARBA" id="ARBA00022840"/>
    </source>
</evidence>
<keyword evidence="5 13" id="KW-0378">Hydrolase</keyword>
<dbReference type="InterPro" id="IPR027417">
    <property type="entry name" value="P-loop_NTPase"/>
</dbReference>
<dbReference type="InterPro" id="IPR014001">
    <property type="entry name" value="Helicase_ATP-bd"/>
</dbReference>
<dbReference type="InterPro" id="IPR014014">
    <property type="entry name" value="RNA_helicase_DEAD_Q_motif"/>
</dbReference>
<dbReference type="PROSITE" id="PS51194">
    <property type="entry name" value="HELICASE_CTER"/>
    <property type="match status" value="1"/>
</dbReference>
<dbReference type="CDD" id="cd17957">
    <property type="entry name" value="DEADc_DDX52"/>
    <property type="match status" value="1"/>
</dbReference>
<evidence type="ECO:0000256" key="6">
    <source>
        <dbReference type="ARBA" id="ARBA00022806"/>
    </source>
</evidence>
<dbReference type="InterPro" id="IPR014013">
    <property type="entry name" value="Helic_SF1/SF2_ATP-bd_DinG/Rad3"/>
</dbReference>
<dbReference type="Pfam" id="PF00270">
    <property type="entry name" value="DEAD"/>
    <property type="match status" value="1"/>
</dbReference>